<accession>A0A2P1CH01</accession>
<name>A0A2P1CH01_9CAUD</name>
<protein>
    <submittedName>
        <fullName evidence="1">Uncharacterized protein</fullName>
    </submittedName>
</protein>
<sequence length="62" mass="6781">MMIRRVQIANPANYKQTLTIHVKVTTTDPAVEVTDLLLQPGTTATSWVPAISEMPWTTGVVS</sequence>
<reference evidence="2" key="1">
    <citation type="submission" date="2018-02" db="EMBL/GenBank/DDBJ databases">
        <authorList>
            <person name="Cohen D.B."/>
            <person name="Kent A.D."/>
        </authorList>
    </citation>
    <scope>NUCLEOTIDE SEQUENCE [LARGE SCALE GENOMIC DNA]</scope>
</reference>
<proteinExistence type="predicted"/>
<evidence type="ECO:0000313" key="2">
    <source>
        <dbReference type="Proteomes" id="UP000241658"/>
    </source>
</evidence>
<evidence type="ECO:0000313" key="1">
    <source>
        <dbReference type="EMBL" id="AVJ50493.1"/>
    </source>
</evidence>
<dbReference type="Proteomes" id="UP000241658">
    <property type="component" value="Segment"/>
</dbReference>
<dbReference type="EMBL" id="MG925352">
    <property type="protein sequence ID" value="AVJ50493.1"/>
    <property type="molecule type" value="Genomic_DNA"/>
</dbReference>
<gene>
    <name evidence="1" type="primary">20</name>
    <name evidence="1" type="ORF">PBI_NATTLES_20</name>
</gene>
<organism evidence="1 2">
    <name type="scientific">Microbacterium phage Nattles</name>
    <dbReference type="NCBI Taxonomy" id="2099627"/>
    <lineage>
        <taxon>Viruses</taxon>
        <taxon>Duplodnaviria</taxon>
        <taxon>Heunggongvirae</taxon>
        <taxon>Uroviricota</taxon>
        <taxon>Caudoviricetes</taxon>
        <taxon>Ilzatvirus</taxon>
        <taxon>Ilzatvirus ilzat</taxon>
    </lineage>
</organism>